<name>A0ABR7XTW2_9SPHI</name>
<dbReference type="Gene3D" id="3.20.20.80">
    <property type="entry name" value="Glycosidases"/>
    <property type="match status" value="1"/>
</dbReference>
<dbReference type="InterPro" id="IPR015883">
    <property type="entry name" value="Glyco_hydro_20_cat"/>
</dbReference>
<evidence type="ECO:0000313" key="7">
    <source>
        <dbReference type="EMBL" id="MBD1422029.1"/>
    </source>
</evidence>
<evidence type="ECO:0000256" key="1">
    <source>
        <dbReference type="ARBA" id="ARBA00006285"/>
    </source>
</evidence>
<dbReference type="InterPro" id="IPR025705">
    <property type="entry name" value="Beta_hexosaminidase_sua/sub"/>
</dbReference>
<dbReference type="PANTHER" id="PTHR21040:SF8">
    <property type="entry name" value="BCDNA.GH04120"/>
    <property type="match status" value="1"/>
</dbReference>
<dbReference type="Pfam" id="PF02838">
    <property type="entry name" value="Glyco_hydro_20b"/>
    <property type="match status" value="1"/>
</dbReference>
<dbReference type="PRINTS" id="PR00738">
    <property type="entry name" value="GLHYDRLASE20"/>
</dbReference>
<comment type="similarity">
    <text evidence="1">Belongs to the glycosyl hydrolase 20 family.</text>
</comment>
<evidence type="ECO:0000313" key="8">
    <source>
        <dbReference type="Proteomes" id="UP000651112"/>
    </source>
</evidence>
<evidence type="ECO:0000259" key="5">
    <source>
        <dbReference type="Pfam" id="PF00728"/>
    </source>
</evidence>
<feature type="transmembrane region" description="Helical" evidence="4">
    <location>
        <begin position="12"/>
        <end position="31"/>
    </location>
</feature>
<accession>A0ABR7XTW2</accession>
<dbReference type="SUPFAM" id="SSF55545">
    <property type="entry name" value="beta-N-acetylhexosaminidase-like domain"/>
    <property type="match status" value="1"/>
</dbReference>
<feature type="domain" description="Glycoside hydrolase family 20 catalytic" evidence="5">
    <location>
        <begin position="217"/>
        <end position="359"/>
    </location>
</feature>
<reference evidence="7 8" key="1">
    <citation type="submission" date="2020-08" db="EMBL/GenBank/DDBJ databases">
        <title>Sphingobacterium sp. DN00404 isolated from aquaculture water.</title>
        <authorList>
            <person name="Zhang M."/>
        </authorList>
    </citation>
    <scope>NUCLEOTIDE SEQUENCE [LARGE SCALE GENOMIC DNA]</scope>
    <source>
        <strain evidence="7 8">KCTC 42746</strain>
    </source>
</reference>
<protein>
    <submittedName>
        <fullName evidence="7">Family 20 glycosylhydrolase</fullName>
    </submittedName>
</protein>
<evidence type="ECO:0000259" key="6">
    <source>
        <dbReference type="Pfam" id="PF02838"/>
    </source>
</evidence>
<dbReference type="InterPro" id="IPR017853">
    <property type="entry name" value="GH"/>
</dbReference>
<dbReference type="SUPFAM" id="SSF51445">
    <property type="entry name" value="(Trans)glycosidases"/>
    <property type="match status" value="1"/>
</dbReference>
<proteinExistence type="inferred from homology"/>
<comment type="caution">
    <text evidence="7">The sequence shown here is derived from an EMBL/GenBank/DDBJ whole genome shotgun (WGS) entry which is preliminary data.</text>
</comment>
<dbReference type="Gene3D" id="3.30.379.10">
    <property type="entry name" value="Chitobiase/beta-hexosaminidase domain 2-like"/>
    <property type="match status" value="1"/>
</dbReference>
<gene>
    <name evidence="7" type="ORF">H8B21_10650</name>
</gene>
<evidence type="ECO:0000256" key="2">
    <source>
        <dbReference type="ARBA" id="ARBA00022801"/>
    </source>
</evidence>
<dbReference type="InterPro" id="IPR029018">
    <property type="entry name" value="Hex-like_dom2"/>
</dbReference>
<dbReference type="RefSeq" id="WP_190313726.1">
    <property type="nucleotide sequence ID" value="NZ_JACNYL010000002.1"/>
</dbReference>
<dbReference type="Pfam" id="PF00728">
    <property type="entry name" value="Glyco_hydro_20"/>
    <property type="match status" value="1"/>
</dbReference>
<dbReference type="InterPro" id="IPR015882">
    <property type="entry name" value="HEX_bac_N"/>
</dbReference>
<keyword evidence="4" id="KW-0812">Transmembrane</keyword>
<sequence>MNYLLSGNLLLVRFIFIILITYIIATTGTYATPLSKGLRLFPMPQEVNIHTGIGLTSSPNSVLYEKDTQPLVLPETMTDLPVVKRVSKGTIRFIIDLNLKLPVETEGYVMEISNNVITIRAKERAGLFYGAQTLNQMLLDMNEQHIPIPACNIVDYPDIKRRAVHIDLKHHLDDISYYYSVIDRLSEMKVNAVILEFEDKLKYQRVPLAGASHAIPIADFASLSRYAQERFIKISPLVQGLGHASFILKHPTYSHLREDPSSDWVFSPLDSGTYEVLFALYDDAIEATPYGDYVHIGGDEVGTLGQSELSKSSKMTAFELQMHWLRKVSKYIVDKGRVPIFWDDMVFKLKGLYETTYDDHIPLDSAKAIWDKNINALQDNIALFPPECIFMRWNYSTPWTYGNDRAISWYRDNNLRVMGATAAQQVAPMMPRDQSNFKAIKEFAKIAKENNLEEMLCTVWDDSSPHFETVWRGLYYFAALNWNYQEINAELADSLFNYRFYGLNIHNNGYTFQDQLEKSVAFWDTALLMKGHRYKYPVDSMETELLAISDFFGDGTWSELHRERLSNAKNCILTYSEIREKIHNLQAHATRNQFTLAVFNQINDLHVFPALLLVALEKYDRAKNDAGRLLAIKEIENLLDRYDHIRAAFSEVFYEVRFRGNPDDYILDTNFHHHLANGTKNDDWMHVYELEFLFKIREWLSLKED</sequence>
<keyword evidence="8" id="KW-1185">Reference proteome</keyword>
<keyword evidence="2" id="KW-0378">Hydrolase</keyword>
<evidence type="ECO:0000256" key="4">
    <source>
        <dbReference type="SAM" id="Phobius"/>
    </source>
</evidence>
<evidence type="ECO:0000256" key="3">
    <source>
        <dbReference type="ARBA" id="ARBA00023295"/>
    </source>
</evidence>
<dbReference type="PANTHER" id="PTHR21040">
    <property type="entry name" value="BCDNA.GH04120"/>
    <property type="match status" value="1"/>
</dbReference>
<dbReference type="EMBL" id="JACNYL010000002">
    <property type="protein sequence ID" value="MBD1422029.1"/>
    <property type="molecule type" value="Genomic_DNA"/>
</dbReference>
<organism evidence="7 8">
    <name type="scientific">Sphingobacterium chuzhouense</name>
    <dbReference type="NCBI Taxonomy" id="1742264"/>
    <lineage>
        <taxon>Bacteria</taxon>
        <taxon>Pseudomonadati</taxon>
        <taxon>Bacteroidota</taxon>
        <taxon>Sphingobacteriia</taxon>
        <taxon>Sphingobacteriales</taxon>
        <taxon>Sphingobacteriaceae</taxon>
        <taxon>Sphingobacterium</taxon>
    </lineage>
</organism>
<feature type="domain" description="Beta-hexosaminidase bacterial type N-terminal" evidence="6">
    <location>
        <begin position="39"/>
        <end position="156"/>
    </location>
</feature>
<keyword evidence="3" id="KW-0326">Glycosidase</keyword>
<keyword evidence="4" id="KW-1133">Transmembrane helix</keyword>
<keyword evidence="4" id="KW-0472">Membrane</keyword>
<dbReference type="InterPro" id="IPR038901">
    <property type="entry name" value="HEXDC-like"/>
</dbReference>
<dbReference type="Proteomes" id="UP000651112">
    <property type="component" value="Unassembled WGS sequence"/>
</dbReference>